<keyword evidence="1" id="KW-1133">Transmembrane helix</keyword>
<dbReference type="PROSITE" id="PS00287">
    <property type="entry name" value="CYSTATIN"/>
    <property type="match status" value="2"/>
</dbReference>
<dbReference type="InterPro" id="IPR053128">
    <property type="entry name" value="Cystatin-like"/>
</dbReference>
<dbReference type="VEuPathDB" id="FungiDB:H310_01882"/>
<evidence type="ECO:0000256" key="2">
    <source>
        <dbReference type="SAM" id="SignalP"/>
    </source>
</evidence>
<dbReference type="InterPro" id="IPR046350">
    <property type="entry name" value="Cystatin_sf"/>
</dbReference>
<dbReference type="EMBL" id="QUSY01000428">
    <property type="protein sequence ID" value="RHY29527.1"/>
    <property type="molecule type" value="Genomic_DNA"/>
</dbReference>
<feature type="chain" id="PRO_5018713425" description="Cystatin domain-containing protein" evidence="2">
    <location>
        <begin position="24"/>
        <end position="403"/>
    </location>
</feature>
<protein>
    <recommendedName>
        <fullName evidence="5">Cystatin domain-containing protein</fullName>
    </recommendedName>
</protein>
<keyword evidence="2" id="KW-0732">Signal</keyword>
<keyword evidence="4" id="KW-1185">Reference proteome</keyword>
<evidence type="ECO:0000313" key="3">
    <source>
        <dbReference type="EMBL" id="RHY29527.1"/>
    </source>
</evidence>
<keyword evidence="1" id="KW-0812">Transmembrane</keyword>
<name>A0A3R6Z3Y8_9STRA</name>
<reference evidence="3 4" key="1">
    <citation type="submission" date="2018-08" db="EMBL/GenBank/DDBJ databases">
        <title>Aphanomyces genome sequencing and annotation.</title>
        <authorList>
            <person name="Minardi D."/>
            <person name="Oidtmann B."/>
            <person name="Van Der Giezen M."/>
            <person name="Studholme D.J."/>
        </authorList>
    </citation>
    <scope>NUCLEOTIDE SEQUENCE [LARGE SCALE GENOMIC DNA]</scope>
    <source>
        <strain evidence="3 4">NJM0002</strain>
    </source>
</reference>
<dbReference type="PANTHER" id="PTHR12319:SF2">
    <property type="entry name" value="CYSTATIN-LIKE PROTEIN-RELATED"/>
    <property type="match status" value="1"/>
</dbReference>
<sequence length="403" mass="43110">MKTFLRTIALSAALVLGLRGGGGQGDLSDGVPGGSTSADVEATKSLLYKALETATSSYVCVNRIVSVDQQVVAGMHYTFHVLACPVSSKQEMVESCATAHCSSEAAVSYSIDVIEKRWKDEVELQSITKEAAVHEVSVGGWKEGSVTDATSDFYAAVQSESSYANANIPRICAIELISVNQQVVSGMNYQFHVNGCAVPTAAEANAACVCEDSAVHAYTIAIYAQSWTHTYKVTSVTENPPVLGGWTRRSIQETDKARFVQAMDADTNNPLHVCPLEFVSLESQVVAGTNYRYHVNACPVEEMTSSGARPLVAHGCPACTSAIARKYEVTIYKPLDAAPSLVSIIDVARMSLGLQSHRSAHQGASDLGLLAVLVSGVVVVSLLLVHKMRRSQYEKLKNMQVAD</sequence>
<dbReference type="AlphaFoldDB" id="A0A3R6Z3Y8"/>
<proteinExistence type="predicted"/>
<dbReference type="SUPFAM" id="SSF54403">
    <property type="entry name" value="Cystatin/monellin"/>
    <property type="match status" value="3"/>
</dbReference>
<keyword evidence="1" id="KW-0472">Membrane</keyword>
<feature type="transmembrane region" description="Helical" evidence="1">
    <location>
        <begin position="367"/>
        <end position="385"/>
    </location>
</feature>
<dbReference type="PANTHER" id="PTHR12319">
    <property type="entry name" value="CYSTATIN-RELATED"/>
    <property type="match status" value="1"/>
</dbReference>
<dbReference type="Proteomes" id="UP000285060">
    <property type="component" value="Unassembled WGS sequence"/>
</dbReference>
<dbReference type="Gene3D" id="3.10.450.10">
    <property type="match status" value="3"/>
</dbReference>
<gene>
    <name evidence="3" type="ORF">DYB32_007577</name>
</gene>
<comment type="caution">
    <text evidence="3">The sequence shown here is derived from an EMBL/GenBank/DDBJ whole genome shotgun (WGS) entry which is preliminary data.</text>
</comment>
<evidence type="ECO:0000313" key="4">
    <source>
        <dbReference type="Proteomes" id="UP000285060"/>
    </source>
</evidence>
<evidence type="ECO:0008006" key="5">
    <source>
        <dbReference type="Google" id="ProtNLM"/>
    </source>
</evidence>
<organism evidence="3 4">
    <name type="scientific">Aphanomyces invadans</name>
    <dbReference type="NCBI Taxonomy" id="157072"/>
    <lineage>
        <taxon>Eukaryota</taxon>
        <taxon>Sar</taxon>
        <taxon>Stramenopiles</taxon>
        <taxon>Oomycota</taxon>
        <taxon>Saprolegniomycetes</taxon>
        <taxon>Saprolegniales</taxon>
        <taxon>Verrucalvaceae</taxon>
        <taxon>Aphanomyces</taxon>
    </lineage>
</organism>
<evidence type="ECO:0000256" key="1">
    <source>
        <dbReference type="SAM" id="Phobius"/>
    </source>
</evidence>
<accession>A0A3R6Z3Y8</accession>
<feature type="signal peptide" evidence="2">
    <location>
        <begin position="1"/>
        <end position="23"/>
    </location>
</feature>
<dbReference type="InterPro" id="IPR018073">
    <property type="entry name" value="Prot_inh_cystat_CS"/>
</dbReference>